<keyword evidence="3" id="KW-1185">Reference proteome</keyword>
<reference evidence="2 3" key="2">
    <citation type="submission" date="2018-11" db="EMBL/GenBank/DDBJ databases">
        <authorList>
            <consortium name="Pathogen Informatics"/>
        </authorList>
    </citation>
    <scope>NUCLEOTIDE SEQUENCE [LARGE SCALE GENOMIC DNA]</scope>
</reference>
<evidence type="ECO:0000256" key="1">
    <source>
        <dbReference type="SAM" id="MobiDB-lite"/>
    </source>
</evidence>
<name>A0A183EKW6_9BILA</name>
<gene>
    <name evidence="2" type="ORF">GPUH_LOCUS21607</name>
</gene>
<proteinExistence type="predicted"/>
<dbReference type="EMBL" id="UYRT01093021">
    <property type="protein sequence ID" value="VDN38595.1"/>
    <property type="molecule type" value="Genomic_DNA"/>
</dbReference>
<evidence type="ECO:0000313" key="3">
    <source>
        <dbReference type="Proteomes" id="UP000271098"/>
    </source>
</evidence>
<dbReference type="InterPro" id="IPR000557">
    <property type="entry name" value="Calponin_repeat"/>
</dbReference>
<evidence type="ECO:0000313" key="4">
    <source>
        <dbReference type="WBParaSite" id="GPUH_0002163401-mRNA-1"/>
    </source>
</evidence>
<organism evidence="4">
    <name type="scientific">Gongylonema pulchrum</name>
    <dbReference type="NCBI Taxonomy" id="637853"/>
    <lineage>
        <taxon>Eukaryota</taxon>
        <taxon>Metazoa</taxon>
        <taxon>Ecdysozoa</taxon>
        <taxon>Nematoda</taxon>
        <taxon>Chromadorea</taxon>
        <taxon>Rhabditida</taxon>
        <taxon>Spirurina</taxon>
        <taxon>Spiruromorpha</taxon>
        <taxon>Spiruroidea</taxon>
        <taxon>Gongylonematidae</taxon>
        <taxon>Gongylonema</taxon>
    </lineage>
</organism>
<dbReference type="Proteomes" id="UP000271098">
    <property type="component" value="Unassembled WGS sequence"/>
</dbReference>
<dbReference type="OrthoDB" id="21595at2759"/>
<accession>A0A183EKW6</accession>
<dbReference type="WBParaSite" id="GPUH_0002163401-mRNA-1">
    <property type="protein sequence ID" value="GPUH_0002163401-mRNA-1"/>
    <property type="gene ID" value="GPUH_0002163401"/>
</dbReference>
<dbReference type="Pfam" id="PF00402">
    <property type="entry name" value="Calponin"/>
    <property type="match status" value="1"/>
</dbReference>
<evidence type="ECO:0000313" key="2">
    <source>
        <dbReference type="EMBL" id="VDN38595.1"/>
    </source>
</evidence>
<protein>
    <submittedName>
        <fullName evidence="4">Calponin-homology (CH) domain-containing protein</fullName>
    </submittedName>
</protein>
<dbReference type="PROSITE" id="PS01052">
    <property type="entry name" value="CALPONIN_1"/>
    <property type="match status" value="1"/>
</dbReference>
<feature type="region of interest" description="Disordered" evidence="1">
    <location>
        <begin position="1"/>
        <end position="27"/>
    </location>
</feature>
<sequence>MVNLCEGNDAQPNATMETRVAGQGQPKKVGRWSLAQLRQTDDSFNEPDGAFQEVPEEILLKSHGEVRLQSGTNKFESQRGMTGFGTGRDVCREGIHVNQAPSDLPVR</sequence>
<dbReference type="AlphaFoldDB" id="A0A183EKW6"/>
<reference evidence="4" key="1">
    <citation type="submission" date="2016-06" db="UniProtKB">
        <authorList>
            <consortium name="WormBaseParasite"/>
        </authorList>
    </citation>
    <scope>IDENTIFICATION</scope>
</reference>
<dbReference type="PROSITE" id="PS51122">
    <property type="entry name" value="CALPONIN_2"/>
    <property type="match status" value="1"/>
</dbReference>